<evidence type="ECO:0000256" key="7">
    <source>
        <dbReference type="ARBA" id="ARBA00023306"/>
    </source>
</evidence>
<dbReference type="GO" id="GO:0051301">
    <property type="term" value="P:cell division"/>
    <property type="evidence" value="ECO:0007669"/>
    <property type="project" value="UniProtKB-KW"/>
</dbReference>
<dbReference type="PROSITE" id="PS51779">
    <property type="entry name" value="POTRA"/>
    <property type="match status" value="1"/>
</dbReference>
<dbReference type="Pfam" id="PF08478">
    <property type="entry name" value="POTRA_1"/>
    <property type="match status" value="1"/>
</dbReference>
<keyword evidence="3 10" id="KW-0132">Cell division</keyword>
<evidence type="ECO:0000313" key="10">
    <source>
        <dbReference type="EMBL" id="MFC5987985.1"/>
    </source>
</evidence>
<organism evidence="10 11">
    <name type="scientific">Marinicrinis lubricantis</name>
    <dbReference type="NCBI Taxonomy" id="2086470"/>
    <lineage>
        <taxon>Bacteria</taxon>
        <taxon>Bacillati</taxon>
        <taxon>Bacillota</taxon>
        <taxon>Bacilli</taxon>
        <taxon>Bacillales</taxon>
        <taxon>Paenibacillaceae</taxon>
    </lineage>
</organism>
<dbReference type="EMBL" id="JBHSQV010000174">
    <property type="protein sequence ID" value="MFC5987985.1"/>
    <property type="molecule type" value="Genomic_DNA"/>
</dbReference>
<feature type="compositionally biased region" description="Polar residues" evidence="8">
    <location>
        <begin position="257"/>
        <end position="267"/>
    </location>
</feature>
<name>A0ABW1ISB0_9BACL</name>
<comment type="subcellular location">
    <subcellularLocation>
        <location evidence="1">Membrane</location>
    </subcellularLocation>
</comment>
<evidence type="ECO:0000313" key="11">
    <source>
        <dbReference type="Proteomes" id="UP001596250"/>
    </source>
</evidence>
<dbReference type="InterPro" id="IPR034746">
    <property type="entry name" value="POTRA"/>
</dbReference>
<dbReference type="Pfam" id="PF03799">
    <property type="entry name" value="FtsQ_DivIB_C"/>
    <property type="match status" value="1"/>
</dbReference>
<evidence type="ECO:0000256" key="4">
    <source>
        <dbReference type="ARBA" id="ARBA00022692"/>
    </source>
</evidence>
<dbReference type="RefSeq" id="WP_379895422.1">
    <property type="nucleotide sequence ID" value="NZ_CBCSCT010000025.1"/>
</dbReference>
<proteinExistence type="predicted"/>
<dbReference type="Gene3D" id="3.10.20.310">
    <property type="entry name" value="membrane protein fhac"/>
    <property type="match status" value="1"/>
</dbReference>
<evidence type="ECO:0000259" key="9">
    <source>
        <dbReference type="PROSITE" id="PS51779"/>
    </source>
</evidence>
<keyword evidence="7" id="KW-0131">Cell cycle</keyword>
<reference evidence="11" key="1">
    <citation type="journal article" date="2019" name="Int. J. Syst. Evol. Microbiol.">
        <title>The Global Catalogue of Microorganisms (GCM) 10K type strain sequencing project: providing services to taxonomists for standard genome sequencing and annotation.</title>
        <authorList>
            <consortium name="The Broad Institute Genomics Platform"/>
            <consortium name="The Broad Institute Genome Sequencing Center for Infectious Disease"/>
            <person name="Wu L."/>
            <person name="Ma J."/>
        </authorList>
    </citation>
    <scope>NUCLEOTIDE SEQUENCE [LARGE SCALE GENOMIC DNA]</scope>
    <source>
        <strain evidence="11">CCM 8749</strain>
    </source>
</reference>
<dbReference type="PANTHER" id="PTHR37820">
    <property type="entry name" value="CELL DIVISION PROTEIN DIVIB"/>
    <property type="match status" value="1"/>
</dbReference>
<evidence type="ECO:0000256" key="5">
    <source>
        <dbReference type="ARBA" id="ARBA00022989"/>
    </source>
</evidence>
<dbReference type="InterPro" id="IPR005548">
    <property type="entry name" value="Cell_div_FtsQ/DivIB_C"/>
</dbReference>
<evidence type="ECO:0000256" key="8">
    <source>
        <dbReference type="SAM" id="MobiDB-lite"/>
    </source>
</evidence>
<evidence type="ECO:0000256" key="2">
    <source>
        <dbReference type="ARBA" id="ARBA00022475"/>
    </source>
</evidence>
<feature type="region of interest" description="Disordered" evidence="8">
    <location>
        <begin position="248"/>
        <end position="267"/>
    </location>
</feature>
<dbReference type="PANTHER" id="PTHR37820:SF1">
    <property type="entry name" value="CELL DIVISION PROTEIN FTSQ"/>
    <property type="match status" value="1"/>
</dbReference>
<keyword evidence="6" id="KW-0472">Membrane</keyword>
<keyword evidence="4" id="KW-0812">Transmembrane</keyword>
<evidence type="ECO:0000256" key="3">
    <source>
        <dbReference type="ARBA" id="ARBA00022618"/>
    </source>
</evidence>
<evidence type="ECO:0000256" key="6">
    <source>
        <dbReference type="ARBA" id="ARBA00023136"/>
    </source>
</evidence>
<dbReference type="Gene3D" id="3.40.50.10960">
    <property type="match status" value="1"/>
</dbReference>
<keyword evidence="11" id="KW-1185">Reference proteome</keyword>
<feature type="domain" description="POTRA" evidence="9">
    <location>
        <begin position="45"/>
        <end position="113"/>
    </location>
</feature>
<dbReference type="InterPro" id="IPR013685">
    <property type="entry name" value="POTRA_FtsQ_type"/>
</dbReference>
<sequence>MNNRVPIPAMKTGNKPKKANKKIRLLVFMFFIALMAVLFFRSSLSEISSIEIKGNHYVSEEELMAAVQVENGDSYFLVNEQEIENDIMELKEIRHAKVTKSFPGRMTVEVEEFPGVAYEVKSDGTIVLLLANGTQVSASSQQMELDKPLLTGWEGRDAEKVELSSTIGEIPSKLLADISEIKPLPSTTSYKDKILLYTRSGFEVITTISYLKDKIDLLPDIIYELRSQDITSGEISMLEAIIHRPFGAQEGTEVGPDTSNESNSEEG</sequence>
<dbReference type="InterPro" id="IPR050487">
    <property type="entry name" value="FtsQ_DivIB"/>
</dbReference>
<accession>A0ABW1ISB0</accession>
<evidence type="ECO:0000256" key="1">
    <source>
        <dbReference type="ARBA" id="ARBA00004370"/>
    </source>
</evidence>
<keyword evidence="5" id="KW-1133">Transmembrane helix</keyword>
<keyword evidence="2" id="KW-1003">Cell membrane</keyword>
<protein>
    <submittedName>
        <fullName evidence="10">Cell division protein FtsQ/DivIB</fullName>
    </submittedName>
</protein>
<comment type="caution">
    <text evidence="10">The sequence shown here is derived from an EMBL/GenBank/DDBJ whole genome shotgun (WGS) entry which is preliminary data.</text>
</comment>
<gene>
    <name evidence="10" type="ORF">ACFPXP_16390</name>
</gene>
<dbReference type="Proteomes" id="UP001596250">
    <property type="component" value="Unassembled WGS sequence"/>
</dbReference>